<dbReference type="Gene3D" id="1.10.260.40">
    <property type="entry name" value="lambda repressor-like DNA-binding domains"/>
    <property type="match status" value="1"/>
</dbReference>
<proteinExistence type="predicted"/>
<dbReference type="CDD" id="cd00093">
    <property type="entry name" value="HTH_XRE"/>
    <property type="match status" value="1"/>
</dbReference>
<dbReference type="InterPro" id="IPR052359">
    <property type="entry name" value="HTH-type_reg/antitoxin"/>
</dbReference>
<dbReference type="Proteomes" id="UP000269692">
    <property type="component" value="Unassembled WGS sequence"/>
</dbReference>
<dbReference type="Pfam" id="PF01381">
    <property type="entry name" value="HTH_3"/>
    <property type="match status" value="1"/>
</dbReference>
<dbReference type="InterPro" id="IPR001387">
    <property type="entry name" value="Cro/C1-type_HTH"/>
</dbReference>
<accession>A0A3L7A310</accession>
<organism evidence="5 6">
    <name type="scientific">Xanthobacter tagetidis</name>
    <dbReference type="NCBI Taxonomy" id="60216"/>
    <lineage>
        <taxon>Bacteria</taxon>
        <taxon>Pseudomonadati</taxon>
        <taxon>Pseudomonadota</taxon>
        <taxon>Alphaproteobacteria</taxon>
        <taxon>Hyphomicrobiales</taxon>
        <taxon>Xanthobacteraceae</taxon>
        <taxon>Xanthobacter</taxon>
    </lineage>
</organism>
<feature type="domain" description="HTH cro/C1-type" evidence="4">
    <location>
        <begin position="40"/>
        <end position="89"/>
    </location>
</feature>
<dbReference type="GO" id="GO:0003677">
    <property type="term" value="F:DNA binding"/>
    <property type="evidence" value="ECO:0007669"/>
    <property type="project" value="UniProtKB-KW"/>
</dbReference>
<evidence type="ECO:0000256" key="1">
    <source>
        <dbReference type="ARBA" id="ARBA00023015"/>
    </source>
</evidence>
<dbReference type="PANTHER" id="PTHR36511">
    <property type="entry name" value="MERR FAMILY BACTERIAL REGULATORY PROTEIN"/>
    <property type="match status" value="1"/>
</dbReference>
<keyword evidence="2" id="KW-0238">DNA-binding</keyword>
<dbReference type="OrthoDB" id="461984at2"/>
<reference evidence="5 6" key="1">
    <citation type="submission" date="2018-10" db="EMBL/GenBank/DDBJ databases">
        <title>Xanthobacter tagetidis genome sequencing and assembly.</title>
        <authorList>
            <person name="Maclea K.S."/>
            <person name="Goen A.E."/>
            <person name="Fatima S.A."/>
        </authorList>
    </citation>
    <scope>NUCLEOTIDE SEQUENCE [LARGE SCALE GENOMIC DNA]</scope>
    <source>
        <strain evidence="5 6">ATCC 700314</strain>
    </source>
</reference>
<name>A0A3L7A310_9HYPH</name>
<evidence type="ECO:0000256" key="3">
    <source>
        <dbReference type="ARBA" id="ARBA00023163"/>
    </source>
</evidence>
<dbReference type="RefSeq" id="WP_121625050.1">
    <property type="nucleotide sequence ID" value="NZ_JACIIW010000003.1"/>
</dbReference>
<keyword evidence="3" id="KW-0804">Transcription</keyword>
<gene>
    <name evidence="5" type="ORF">D9R14_19615</name>
</gene>
<dbReference type="AlphaFoldDB" id="A0A3L7A310"/>
<dbReference type="InterPro" id="IPR010982">
    <property type="entry name" value="Lambda_DNA-bd_dom_sf"/>
</dbReference>
<evidence type="ECO:0000313" key="5">
    <source>
        <dbReference type="EMBL" id="RLP73991.1"/>
    </source>
</evidence>
<dbReference type="EMBL" id="RCTF01000021">
    <property type="protein sequence ID" value="RLP73991.1"/>
    <property type="molecule type" value="Genomic_DNA"/>
</dbReference>
<dbReference type="PANTHER" id="PTHR36511:SF4">
    <property type="entry name" value="ANTITOXIN MQSA"/>
    <property type="match status" value="1"/>
</dbReference>
<sequence length="96" mass="10339">MAAFGRDLIESTNEALAIAKGEAMPARAFVPADIDAKGNRKRLGLSQAAFAARFGFSAGAVRDWEQARKRPDPSTRVLLKVIEREPEAVERALSAG</sequence>
<evidence type="ECO:0000313" key="6">
    <source>
        <dbReference type="Proteomes" id="UP000269692"/>
    </source>
</evidence>
<evidence type="ECO:0000256" key="2">
    <source>
        <dbReference type="ARBA" id="ARBA00023125"/>
    </source>
</evidence>
<dbReference type="PROSITE" id="PS50943">
    <property type="entry name" value="HTH_CROC1"/>
    <property type="match status" value="1"/>
</dbReference>
<protein>
    <submittedName>
        <fullName evidence="5">Helix-turn-helix domain-containing protein</fullName>
    </submittedName>
</protein>
<keyword evidence="1" id="KW-0805">Transcription regulation</keyword>
<keyword evidence="6" id="KW-1185">Reference proteome</keyword>
<evidence type="ECO:0000259" key="4">
    <source>
        <dbReference type="PROSITE" id="PS50943"/>
    </source>
</evidence>
<comment type="caution">
    <text evidence="5">The sequence shown here is derived from an EMBL/GenBank/DDBJ whole genome shotgun (WGS) entry which is preliminary data.</text>
</comment>
<dbReference type="SUPFAM" id="SSF47413">
    <property type="entry name" value="lambda repressor-like DNA-binding domains"/>
    <property type="match status" value="1"/>
</dbReference>